<proteinExistence type="predicted"/>
<keyword evidence="1" id="KW-0732">Signal</keyword>
<comment type="caution">
    <text evidence="2">The sequence shown here is derived from an EMBL/GenBank/DDBJ whole genome shotgun (WGS) entry which is preliminary data.</text>
</comment>
<keyword evidence="3" id="KW-1185">Reference proteome</keyword>
<dbReference type="AlphaFoldDB" id="A0A6I0F5G5"/>
<protein>
    <recommendedName>
        <fullName evidence="4">Lipoprotein</fullName>
    </recommendedName>
</protein>
<feature type="signal peptide" evidence="1">
    <location>
        <begin position="1"/>
        <end position="23"/>
    </location>
</feature>
<gene>
    <name evidence="2" type="ORF">F8154_07405</name>
</gene>
<dbReference type="PROSITE" id="PS51257">
    <property type="entry name" value="PROKAR_LIPOPROTEIN"/>
    <property type="match status" value="1"/>
</dbReference>
<dbReference type="Proteomes" id="UP000432715">
    <property type="component" value="Unassembled WGS sequence"/>
</dbReference>
<dbReference type="RefSeq" id="WP_151860975.1">
    <property type="nucleotide sequence ID" value="NZ_WBZC01000023.1"/>
</dbReference>
<evidence type="ECO:0000256" key="1">
    <source>
        <dbReference type="SAM" id="SignalP"/>
    </source>
</evidence>
<reference evidence="2 3" key="1">
    <citation type="submission" date="2019-10" db="EMBL/GenBank/DDBJ databases">
        <title>Alkaliphilus serpentinus sp. nov. and Alkaliphilus pronyensis sp. nov., two novel anaerobic alkaliphilic species isolated from the serpentinized-hosted hydrothermal field of the Prony Bay (New Caledonia).</title>
        <authorList>
            <person name="Postec A."/>
        </authorList>
    </citation>
    <scope>NUCLEOTIDE SEQUENCE [LARGE SCALE GENOMIC DNA]</scope>
    <source>
        <strain evidence="2 3">LacV</strain>
    </source>
</reference>
<sequence>MKKLSLFNLILLITMLFVGCNNANSSVEQLIYGEYEFDKLIYLSSISSNTFEAEEKSNLGIKYIIEDDKFTIIHPKDSVFSSKGSKSLNWSNLIYIKKEVIDTLIEGYVDANFLKEAFFSKYSEGYRYTIRDENNLKIGYLVFLMDDDLFVCEGNEEFMMALYKIKRIQ</sequence>
<evidence type="ECO:0000313" key="3">
    <source>
        <dbReference type="Proteomes" id="UP000432715"/>
    </source>
</evidence>
<accession>A0A6I0F5G5</accession>
<feature type="chain" id="PRO_5026340832" description="Lipoprotein" evidence="1">
    <location>
        <begin position="24"/>
        <end position="169"/>
    </location>
</feature>
<evidence type="ECO:0000313" key="2">
    <source>
        <dbReference type="EMBL" id="KAB3535259.1"/>
    </source>
</evidence>
<name>A0A6I0F5G5_9FIRM</name>
<evidence type="ECO:0008006" key="4">
    <source>
        <dbReference type="Google" id="ProtNLM"/>
    </source>
</evidence>
<dbReference type="EMBL" id="WBZC01000023">
    <property type="protein sequence ID" value="KAB3535259.1"/>
    <property type="molecule type" value="Genomic_DNA"/>
</dbReference>
<organism evidence="2 3">
    <name type="scientific">Alkaliphilus pronyensis</name>
    <dbReference type="NCBI Taxonomy" id="1482732"/>
    <lineage>
        <taxon>Bacteria</taxon>
        <taxon>Bacillati</taxon>
        <taxon>Bacillota</taxon>
        <taxon>Clostridia</taxon>
        <taxon>Peptostreptococcales</taxon>
        <taxon>Natronincolaceae</taxon>
        <taxon>Alkaliphilus</taxon>
    </lineage>
</organism>